<evidence type="ECO:0000313" key="8">
    <source>
        <dbReference type="Ensembl" id="ENSSPAP00000022047.1"/>
    </source>
</evidence>
<name>A0A3B5B8G5_9TELE</name>
<dbReference type="STRING" id="144197.ENSSPAP00000022047"/>
<dbReference type="Gene3D" id="2.40.50.960">
    <property type="match status" value="1"/>
</dbReference>
<dbReference type="OrthoDB" id="8933114at2759"/>
<dbReference type="GeneID" id="103369796"/>
<evidence type="ECO:0000256" key="4">
    <source>
        <dbReference type="ARBA" id="ARBA00022895"/>
    </source>
</evidence>
<protein>
    <submittedName>
        <fullName evidence="8">ACD shelterin complex subunit and telomerase recruitment factor</fullName>
    </submittedName>
    <submittedName>
        <fullName evidence="10">Adrenocortical dysplasia protein homolog</fullName>
    </submittedName>
</protein>
<organism evidence="8">
    <name type="scientific">Stegastes partitus</name>
    <name type="common">bicolor damselfish</name>
    <dbReference type="NCBI Taxonomy" id="144197"/>
    <lineage>
        <taxon>Eukaryota</taxon>
        <taxon>Metazoa</taxon>
        <taxon>Chordata</taxon>
        <taxon>Craniata</taxon>
        <taxon>Vertebrata</taxon>
        <taxon>Euteleostomi</taxon>
        <taxon>Actinopterygii</taxon>
        <taxon>Neopterygii</taxon>
        <taxon>Teleostei</taxon>
        <taxon>Neoteleostei</taxon>
        <taxon>Acanthomorphata</taxon>
        <taxon>Ovalentaria</taxon>
        <taxon>Pomacentridae</taxon>
        <taxon>Stegastes</taxon>
    </lineage>
</organism>
<evidence type="ECO:0000256" key="3">
    <source>
        <dbReference type="ARBA" id="ARBA00022454"/>
    </source>
</evidence>
<feature type="compositionally biased region" description="Polar residues" evidence="6">
    <location>
        <begin position="416"/>
        <end position="431"/>
    </location>
</feature>
<dbReference type="GO" id="GO:0007004">
    <property type="term" value="P:telomere maintenance via telomerase"/>
    <property type="evidence" value="ECO:0007669"/>
    <property type="project" value="InterPro"/>
</dbReference>
<evidence type="ECO:0000259" key="7">
    <source>
        <dbReference type="Pfam" id="PF10341"/>
    </source>
</evidence>
<reference evidence="8" key="1">
    <citation type="submission" date="2023-09" db="UniProtKB">
        <authorList>
            <consortium name="Ensembl"/>
        </authorList>
    </citation>
    <scope>IDENTIFICATION</scope>
</reference>
<feature type="region of interest" description="Disordered" evidence="6">
    <location>
        <begin position="347"/>
        <end position="431"/>
    </location>
</feature>
<dbReference type="InterPro" id="IPR028631">
    <property type="entry name" value="ACD"/>
</dbReference>
<dbReference type="PANTHER" id="PTHR14487:SF3">
    <property type="entry name" value="ADRENOCORTICAL DYSPLASIA PROTEIN HOMOLOG"/>
    <property type="match status" value="1"/>
</dbReference>
<dbReference type="InterPro" id="IPR019437">
    <property type="entry name" value="TPP1/Est3"/>
</dbReference>
<evidence type="ECO:0000256" key="5">
    <source>
        <dbReference type="ARBA" id="ARBA00023242"/>
    </source>
</evidence>
<dbReference type="Pfam" id="PF10341">
    <property type="entry name" value="TPP1"/>
    <property type="match status" value="1"/>
</dbReference>
<keyword evidence="3" id="KW-0158">Chromosome</keyword>
<dbReference type="GO" id="GO:0005697">
    <property type="term" value="C:telomerase holoenzyme complex"/>
    <property type="evidence" value="ECO:0007669"/>
    <property type="project" value="InterPro"/>
</dbReference>
<feature type="region of interest" description="Disordered" evidence="6">
    <location>
        <begin position="281"/>
        <end position="318"/>
    </location>
</feature>
<keyword evidence="9" id="KW-1185">Reference proteome</keyword>
<dbReference type="GO" id="GO:0070187">
    <property type="term" value="C:shelterin complex"/>
    <property type="evidence" value="ECO:0007669"/>
    <property type="project" value="InterPro"/>
</dbReference>
<dbReference type="GO" id="GO:0042162">
    <property type="term" value="F:telomeric DNA binding"/>
    <property type="evidence" value="ECO:0007669"/>
    <property type="project" value="InterPro"/>
</dbReference>
<evidence type="ECO:0000256" key="6">
    <source>
        <dbReference type="SAM" id="MobiDB-lite"/>
    </source>
</evidence>
<dbReference type="AlphaFoldDB" id="A0A3B5B8G5"/>
<dbReference type="GO" id="GO:0070198">
    <property type="term" value="P:protein localization to chromosome, telomeric region"/>
    <property type="evidence" value="ECO:0007669"/>
    <property type="project" value="TreeGrafter"/>
</dbReference>
<dbReference type="GO" id="GO:0016233">
    <property type="term" value="P:telomere capping"/>
    <property type="evidence" value="ECO:0007669"/>
    <property type="project" value="InterPro"/>
</dbReference>
<dbReference type="Ensembl" id="ENSSPAT00000022397.1">
    <property type="protein sequence ID" value="ENSSPAP00000022047.1"/>
    <property type="gene ID" value="ENSSPAG00000016658.1"/>
</dbReference>
<dbReference type="PANTHER" id="PTHR14487">
    <property type="entry name" value="ADRENOCORTICAL DYSPLASIA PROTEIN ACD"/>
    <property type="match status" value="1"/>
</dbReference>
<sequence>MPRPARGRLTPWIESLILSYSVPEEDDEEQQGGRSSGGQLRAHVIGVGQLSLSQAQPWSSEGPTGLLYLSDGQLQIPAVLTAAAWELLQEQEDRESFSSLLNTTVCIQDYRLLFHMAPEQTRCRFFLSVGELATTAAGPLKDNTPCCTTLSSVRVKICQTWRALLGREESQRSQCGFELSELLGEWRHDCLQELLQDIRVRLSPKPSTSTPLGLHTTGWDLDRVTYKGEEPFSVPMRCLLIPEELSGDEQQMDSTQSSPLLVEEVMEESLSNPWDIFPPLCISSSSTSPEATPPPPPPTTDAAAVSSESSFLPAYQNQPSGFVSTAAASSSSSPPDGASTGRQNLLAVEQDGNETEEKPRKAKRKRSDPSPEALSTLVEEELSTSPPSWLFDSQAGSSGTEEASGSSRISPKRTRNTPSVHSDSSPFSYSYQVSGQNLQDLSRFRVAASLLHWAVKYLLSPNQTDQTQDVV</sequence>
<dbReference type="GO" id="GO:0032211">
    <property type="term" value="P:negative regulation of telomere maintenance via telomerase"/>
    <property type="evidence" value="ECO:0007669"/>
    <property type="project" value="TreeGrafter"/>
</dbReference>
<dbReference type="GeneTree" id="ENSGT00940000175365"/>
<evidence type="ECO:0000313" key="9">
    <source>
        <dbReference type="Proteomes" id="UP000694891"/>
    </source>
</evidence>
<gene>
    <name evidence="10" type="primary">acd</name>
</gene>
<reference evidence="10" key="2">
    <citation type="submission" date="2025-04" db="UniProtKB">
        <authorList>
            <consortium name="RefSeq"/>
        </authorList>
    </citation>
    <scope>IDENTIFICATION</scope>
</reference>
<evidence type="ECO:0000256" key="2">
    <source>
        <dbReference type="ARBA" id="ARBA00004574"/>
    </source>
</evidence>
<dbReference type="RefSeq" id="XP_008296831.1">
    <property type="nucleotide sequence ID" value="XM_008298609.1"/>
</dbReference>
<dbReference type="Proteomes" id="UP000694891">
    <property type="component" value="Unplaced"/>
</dbReference>
<proteinExistence type="predicted"/>
<evidence type="ECO:0000256" key="1">
    <source>
        <dbReference type="ARBA" id="ARBA00004123"/>
    </source>
</evidence>
<comment type="subcellular location">
    <subcellularLocation>
        <location evidence="2">Chromosome</location>
        <location evidence="2">Telomere</location>
    </subcellularLocation>
    <subcellularLocation>
        <location evidence="1">Nucleus</location>
    </subcellularLocation>
</comment>
<evidence type="ECO:0000313" key="10">
    <source>
        <dbReference type="RefSeq" id="XP_008296831.1"/>
    </source>
</evidence>
<feature type="domain" description="Shelterin complex subunit TPP1/Est3" evidence="7">
    <location>
        <begin position="9"/>
        <end position="164"/>
    </location>
</feature>
<keyword evidence="5" id="KW-0539">Nucleus</keyword>
<keyword evidence="4" id="KW-0779">Telomere</keyword>
<accession>A0A3B5B8G5</accession>
<feature type="compositionally biased region" description="Low complexity" evidence="6">
    <location>
        <begin position="393"/>
        <end position="407"/>
    </location>
</feature>
<dbReference type="CTD" id="65057"/>